<dbReference type="EMBL" id="MU971387">
    <property type="protein sequence ID" value="KAK9236465.1"/>
    <property type="molecule type" value="Genomic_DNA"/>
</dbReference>
<evidence type="ECO:0000313" key="1">
    <source>
        <dbReference type="EMBL" id="KAK9236465.1"/>
    </source>
</evidence>
<proteinExistence type="predicted"/>
<reference evidence="2" key="1">
    <citation type="journal article" date="2024" name="Front. Bioeng. Biotechnol.">
        <title>Genome-scale model development and genomic sequencing of the oleaginous clade Lipomyces.</title>
        <authorList>
            <person name="Czajka J.J."/>
            <person name="Han Y."/>
            <person name="Kim J."/>
            <person name="Mondo S.J."/>
            <person name="Hofstad B.A."/>
            <person name="Robles A."/>
            <person name="Haridas S."/>
            <person name="Riley R."/>
            <person name="LaButti K."/>
            <person name="Pangilinan J."/>
            <person name="Andreopoulos W."/>
            <person name="Lipzen A."/>
            <person name="Yan J."/>
            <person name="Wang M."/>
            <person name="Ng V."/>
            <person name="Grigoriev I.V."/>
            <person name="Spatafora J.W."/>
            <person name="Magnuson J.K."/>
            <person name="Baker S.E."/>
            <person name="Pomraning K.R."/>
        </authorList>
    </citation>
    <scope>NUCLEOTIDE SEQUENCE [LARGE SCALE GENOMIC DNA]</scope>
    <source>
        <strain evidence="2">CBS 7786</strain>
    </source>
</reference>
<gene>
    <name evidence="1" type="ORF">V1525DRAFT_406926</name>
</gene>
<protein>
    <submittedName>
        <fullName evidence="1">Uncharacterized protein</fullName>
    </submittedName>
</protein>
<organism evidence="1 2">
    <name type="scientific">Lipomyces kononenkoae</name>
    <name type="common">Yeast</name>
    <dbReference type="NCBI Taxonomy" id="34357"/>
    <lineage>
        <taxon>Eukaryota</taxon>
        <taxon>Fungi</taxon>
        <taxon>Dikarya</taxon>
        <taxon>Ascomycota</taxon>
        <taxon>Saccharomycotina</taxon>
        <taxon>Lipomycetes</taxon>
        <taxon>Lipomycetales</taxon>
        <taxon>Lipomycetaceae</taxon>
        <taxon>Lipomyces</taxon>
    </lineage>
</organism>
<comment type="caution">
    <text evidence="1">The sequence shown here is derived from an EMBL/GenBank/DDBJ whole genome shotgun (WGS) entry which is preliminary data.</text>
</comment>
<accession>A0ACC3SYV1</accession>
<sequence>MHCRKAVLALLVAAAVAAAQLSPACPTTCTTTTVLNSPTSTGQLTLSLPTTTTLLDGAYLCAVSPTVSGFAATSNMCVHAEPVTFILEAVFVGPTPVCTSLSLSSSPTVATSTTTVPGVFNAFGERLIVSVDPTGAATPDSFCFSARAQSCPPGFTAITPTTSGSFISTFVDVTATALETLVFQGTPTSSPCCPDITNTPLAGFTTISETRLCGNPSASGFPTCPEVTLGSATFTLSATYTADPLTCTSAYATETVLTITQTANGSPGTSTFSNSTIVVSTATDGKSASAYPLFCVQASVAPQGVCSAGFTSRTVTGTGSFTTALLFATASGSLTTATDFTCNVSPTAYTL</sequence>
<name>A0ACC3SYV1_LIPKO</name>
<evidence type="ECO:0000313" key="2">
    <source>
        <dbReference type="Proteomes" id="UP001433508"/>
    </source>
</evidence>
<keyword evidence="2" id="KW-1185">Reference proteome</keyword>
<dbReference type="Proteomes" id="UP001433508">
    <property type="component" value="Unassembled WGS sequence"/>
</dbReference>